<proteinExistence type="inferred from homology"/>
<dbReference type="FunFam" id="3.30.70.1020:FF:000004">
    <property type="entry name" value="Trehalose 6-phosphate phosphatase"/>
    <property type="match status" value="1"/>
</dbReference>
<feature type="region of interest" description="Disordered" evidence="7">
    <location>
        <begin position="71"/>
        <end position="99"/>
    </location>
</feature>
<dbReference type="EC" id="3.1.3.12" evidence="6"/>
<evidence type="ECO:0000256" key="1">
    <source>
        <dbReference type="ARBA" id="ARBA00000500"/>
    </source>
</evidence>
<comment type="similarity">
    <text evidence="4 6">Belongs to the trehalose phosphatase family.</text>
</comment>
<dbReference type="SUPFAM" id="SSF56784">
    <property type="entry name" value="HAD-like"/>
    <property type="match status" value="1"/>
</dbReference>
<evidence type="ECO:0000313" key="9">
    <source>
        <dbReference type="Proteomes" id="UP001222027"/>
    </source>
</evidence>
<dbReference type="Pfam" id="PF02358">
    <property type="entry name" value="Trehalose_PPase"/>
    <property type="match status" value="1"/>
</dbReference>
<comment type="cofactor">
    <cofactor evidence="2 6">
        <name>a divalent metal cation</name>
        <dbReference type="ChEBI" id="CHEBI:60240"/>
    </cofactor>
</comment>
<evidence type="ECO:0000256" key="2">
    <source>
        <dbReference type="ARBA" id="ARBA00001968"/>
    </source>
</evidence>
<dbReference type="FunFam" id="3.40.50.1000:FF:000073">
    <property type="entry name" value="Trehalose 6-phosphate phosphatase"/>
    <property type="match status" value="1"/>
</dbReference>
<organism evidence="8 9">
    <name type="scientific">Ensete ventricosum</name>
    <name type="common">Abyssinian banana</name>
    <name type="synonym">Musa ensete</name>
    <dbReference type="NCBI Taxonomy" id="4639"/>
    <lineage>
        <taxon>Eukaryota</taxon>
        <taxon>Viridiplantae</taxon>
        <taxon>Streptophyta</taxon>
        <taxon>Embryophyta</taxon>
        <taxon>Tracheophyta</taxon>
        <taxon>Spermatophyta</taxon>
        <taxon>Magnoliopsida</taxon>
        <taxon>Liliopsida</taxon>
        <taxon>Zingiberales</taxon>
        <taxon>Musaceae</taxon>
        <taxon>Ensete</taxon>
    </lineage>
</organism>
<dbReference type="CDD" id="cd01627">
    <property type="entry name" value="HAD_TPP"/>
    <property type="match status" value="1"/>
</dbReference>
<dbReference type="InterPro" id="IPR003337">
    <property type="entry name" value="Trehalose_PPase"/>
</dbReference>
<comment type="function">
    <text evidence="6">Removes the phosphate from trehalose 6-phosphate to produce free trehalose.</text>
</comment>
<evidence type="ECO:0000256" key="3">
    <source>
        <dbReference type="ARBA" id="ARBA00005199"/>
    </source>
</evidence>
<dbReference type="GO" id="GO:0005992">
    <property type="term" value="P:trehalose biosynthetic process"/>
    <property type="evidence" value="ECO:0007669"/>
    <property type="project" value="InterPro"/>
</dbReference>
<comment type="catalytic activity">
    <reaction evidence="1 6">
        <text>alpha,alpha-trehalose 6-phosphate + H2O = alpha,alpha-trehalose + phosphate</text>
        <dbReference type="Rhea" id="RHEA:23420"/>
        <dbReference type="ChEBI" id="CHEBI:15377"/>
        <dbReference type="ChEBI" id="CHEBI:16551"/>
        <dbReference type="ChEBI" id="CHEBI:43474"/>
        <dbReference type="ChEBI" id="CHEBI:58429"/>
        <dbReference type="EC" id="3.1.3.12"/>
    </reaction>
</comment>
<dbReference type="PANTHER" id="PTHR43768">
    <property type="entry name" value="TREHALOSE 6-PHOSPHATE PHOSPHATASE"/>
    <property type="match status" value="1"/>
</dbReference>
<dbReference type="InterPro" id="IPR023214">
    <property type="entry name" value="HAD_sf"/>
</dbReference>
<accession>A0AAV8QN31</accession>
<protein>
    <recommendedName>
        <fullName evidence="6">Trehalose 6-phosphate phosphatase</fullName>
        <ecNumber evidence="6">3.1.3.12</ecNumber>
    </recommendedName>
</protein>
<dbReference type="GO" id="GO:0004805">
    <property type="term" value="F:trehalose-phosphatase activity"/>
    <property type="evidence" value="ECO:0007669"/>
    <property type="project" value="UniProtKB-EC"/>
</dbReference>
<feature type="compositionally biased region" description="Basic and acidic residues" evidence="7">
    <location>
        <begin position="71"/>
        <end position="91"/>
    </location>
</feature>
<dbReference type="EMBL" id="JAQQAF010000006">
    <property type="protein sequence ID" value="KAJ8476617.1"/>
    <property type="molecule type" value="Genomic_DNA"/>
</dbReference>
<reference evidence="8 9" key="1">
    <citation type="submission" date="2022-12" db="EMBL/GenBank/DDBJ databases">
        <title>Chromosome-scale assembly of the Ensete ventricosum genome.</title>
        <authorList>
            <person name="Dussert Y."/>
            <person name="Stocks J."/>
            <person name="Wendawek A."/>
            <person name="Woldeyes F."/>
            <person name="Nichols R.A."/>
            <person name="Borrell J.S."/>
        </authorList>
    </citation>
    <scope>NUCLEOTIDE SEQUENCE [LARGE SCALE GENOMIC DNA]</scope>
    <source>
        <strain evidence="9">cv. Maze</strain>
        <tissue evidence="8">Seeds</tissue>
    </source>
</reference>
<keyword evidence="5 6" id="KW-0378">Hydrolase</keyword>
<evidence type="ECO:0000256" key="7">
    <source>
        <dbReference type="SAM" id="MobiDB-lite"/>
    </source>
</evidence>
<evidence type="ECO:0000313" key="8">
    <source>
        <dbReference type="EMBL" id="KAJ8476617.1"/>
    </source>
</evidence>
<dbReference type="NCBIfam" id="TIGR01484">
    <property type="entry name" value="HAD-SF-IIB"/>
    <property type="match status" value="1"/>
</dbReference>
<gene>
    <name evidence="8" type="ORF">OPV22_020344</name>
</gene>
<dbReference type="Gene3D" id="3.40.50.1000">
    <property type="entry name" value="HAD superfamily/HAD-like"/>
    <property type="match status" value="2"/>
</dbReference>
<evidence type="ECO:0000256" key="5">
    <source>
        <dbReference type="ARBA" id="ARBA00022801"/>
    </source>
</evidence>
<comment type="caution">
    <text evidence="8">The sequence shown here is derived from an EMBL/GenBank/DDBJ whole genome shotgun (WGS) entry which is preliminary data.</text>
</comment>
<dbReference type="InterPro" id="IPR006379">
    <property type="entry name" value="HAD-SF_hydro_IIB"/>
</dbReference>
<dbReference type="InterPro" id="IPR044651">
    <property type="entry name" value="OTSB-like"/>
</dbReference>
<dbReference type="Proteomes" id="UP001222027">
    <property type="component" value="Unassembled WGS sequence"/>
</dbReference>
<comment type="pathway">
    <text evidence="3 6">Glycan biosynthesis; trehalose biosynthesis.</text>
</comment>
<keyword evidence="9" id="KW-1185">Reference proteome</keyword>
<evidence type="ECO:0000256" key="6">
    <source>
        <dbReference type="RuleBase" id="RU361117"/>
    </source>
</evidence>
<dbReference type="AlphaFoldDB" id="A0AAV8QN31"/>
<evidence type="ECO:0000256" key="4">
    <source>
        <dbReference type="ARBA" id="ARBA00008770"/>
    </source>
</evidence>
<dbReference type="PANTHER" id="PTHR43768:SF24">
    <property type="entry name" value="TREHALOSE 6-PHOSPHATE PHOSPHATASE"/>
    <property type="match status" value="1"/>
</dbReference>
<dbReference type="InterPro" id="IPR036412">
    <property type="entry name" value="HAD-like_sf"/>
</dbReference>
<sequence>MSLCPPFVSINNLSKSIILLSPLSSLSLLSHPKNKGFRERARDLHYQTMGLQRLRAQEIETNSTEKEVIDENEERIEKRSSRDRCCDEPTRELQSNDDAMESSAEEAYAAWTVKHPSALISFDQMMSIAKKKLVVVFLDYDGTLSPIVDDPDRAFMSDSMRSAVNKVAQYFPTCIISGRRRDKVYEFVKLTNVYYVGSHGMDIMAPVKPVDEIDSALHEQATKEKGNEGVLFQPAEEYLPMIEEVYFELEDKTKEIQGVLVENNKFCISVHFRRVDEEDWSVLENQVMDIVKNYPALLITRGLKVIEIRPSIKWDKGRALEYLLEILGFKNNDETLPIYIGDDRTDEDAFKVLQRRGQGYPIIVSSVPKDTEASYSLRDPSEVMCFLLRLFRWKRVSS</sequence>
<dbReference type="NCBIfam" id="TIGR00685">
    <property type="entry name" value="T6PP"/>
    <property type="match status" value="1"/>
</dbReference>
<name>A0AAV8QN31_ENSVE</name>